<keyword evidence="2" id="KW-1185">Reference proteome</keyword>
<proteinExistence type="predicted"/>
<reference evidence="1 2" key="1">
    <citation type="submission" date="2023-08" db="EMBL/GenBank/DDBJ databases">
        <title>Oxalobacteraceae gen .nov., isolated from river sludge outside the plant.</title>
        <authorList>
            <person name="Zhao S.Y."/>
        </authorList>
    </citation>
    <scope>NUCLEOTIDE SEQUENCE [LARGE SCALE GENOMIC DNA]</scope>
    <source>
        <strain evidence="1 2">R-40</strain>
    </source>
</reference>
<name>A0ABU1BQT7_9BURK</name>
<dbReference type="Proteomes" id="UP001225596">
    <property type="component" value="Unassembled WGS sequence"/>
</dbReference>
<organism evidence="1 2">
    <name type="scientific">Keguizhuia sedimenti</name>
    <dbReference type="NCBI Taxonomy" id="3064264"/>
    <lineage>
        <taxon>Bacteria</taxon>
        <taxon>Pseudomonadati</taxon>
        <taxon>Pseudomonadota</taxon>
        <taxon>Betaproteobacteria</taxon>
        <taxon>Burkholderiales</taxon>
        <taxon>Oxalobacteraceae</taxon>
        <taxon>Keguizhuia</taxon>
    </lineage>
</organism>
<evidence type="ECO:0000313" key="2">
    <source>
        <dbReference type="Proteomes" id="UP001225596"/>
    </source>
</evidence>
<dbReference type="RefSeq" id="WP_338437331.1">
    <property type="nucleotide sequence ID" value="NZ_JAUYVH010000009.1"/>
</dbReference>
<evidence type="ECO:0000313" key="1">
    <source>
        <dbReference type="EMBL" id="MDQ9171392.1"/>
    </source>
</evidence>
<dbReference type="EMBL" id="JAUYVH010000009">
    <property type="protein sequence ID" value="MDQ9171392.1"/>
    <property type="molecule type" value="Genomic_DNA"/>
</dbReference>
<gene>
    <name evidence="1" type="ORF">Q8A64_13340</name>
</gene>
<sequence>MHEADVAFILSPAAAGSPISPGPAKNSKAKPDARSVFVLSLGVPVIVANIAGDVDTALPENLRQLRIDFPSSSSIVDCRLSMGSSRPKEAAVRG</sequence>
<accession>A0ABU1BQT7</accession>
<protein>
    <submittedName>
        <fullName evidence="1">Uncharacterized protein</fullName>
    </submittedName>
</protein>
<comment type="caution">
    <text evidence="1">The sequence shown here is derived from an EMBL/GenBank/DDBJ whole genome shotgun (WGS) entry which is preliminary data.</text>
</comment>